<sequence length="227" mass="26048">MSDQEIEATKARIIKHMNADHADSLSLFLQFYSHLSPKAATGAKIIDISLNELKLQTSDQKTEILAIQPPMNTWTEVRTRMVEMDTLAREALDVSNIYITNYLPPKKLIHITVFGTCLFTFVNFALAWRKSIIVPGTYYYDKILIWFPGGPEMFLKVANVITLPVIAIHLAEAYYLDRSRLRRHGIDRGTKVWCLWILSCFIEGIGCFQRFDAEVRRKNDLAAKAKH</sequence>
<dbReference type="PANTHER" id="PTHR37783:SF1">
    <property type="entry name" value="MEMBRANE PROTEIN, PUTATIVE (AFU_ORTHOLOGUE AFUA_1G04315)-RELATED"/>
    <property type="match status" value="1"/>
</dbReference>
<dbReference type="Pfam" id="PF10615">
    <property type="entry name" value="DUF2470"/>
    <property type="match status" value="1"/>
</dbReference>
<evidence type="ECO:0000256" key="1">
    <source>
        <dbReference type="SAM" id="Phobius"/>
    </source>
</evidence>
<evidence type="ECO:0000313" key="4">
    <source>
        <dbReference type="Proteomes" id="UP000683417"/>
    </source>
</evidence>
<organism evidence="3 4">
    <name type="scientific">Blumeria graminis f. sp. triticale</name>
    <dbReference type="NCBI Taxonomy" id="1689686"/>
    <lineage>
        <taxon>Eukaryota</taxon>
        <taxon>Fungi</taxon>
        <taxon>Dikarya</taxon>
        <taxon>Ascomycota</taxon>
        <taxon>Pezizomycotina</taxon>
        <taxon>Leotiomycetes</taxon>
        <taxon>Erysiphales</taxon>
        <taxon>Erysiphaceae</taxon>
        <taxon>Blumeria</taxon>
    </lineage>
</organism>
<protein>
    <submittedName>
        <fullName evidence="3">BgTH12-02563</fullName>
    </submittedName>
</protein>
<keyword evidence="1" id="KW-0812">Transmembrane</keyword>
<accession>A0A9W4DJG7</accession>
<reference evidence="3" key="1">
    <citation type="submission" date="2020-10" db="EMBL/GenBank/DDBJ databases">
        <authorList>
            <person name="Muller C M."/>
        </authorList>
    </citation>
    <scope>NUCLEOTIDE SEQUENCE</scope>
    <source>
        <strain evidence="3">THUN-12</strain>
    </source>
</reference>
<evidence type="ECO:0000313" key="3">
    <source>
        <dbReference type="EMBL" id="CAD6502889.1"/>
    </source>
</evidence>
<dbReference type="Proteomes" id="UP000683417">
    <property type="component" value="Unassembled WGS sequence"/>
</dbReference>
<dbReference type="PANTHER" id="PTHR37783">
    <property type="entry name" value="MEMBRANE PROTEIN, PUTATIVE (AFU_ORTHOLOGUE AFUA_1G04315)-RELATED"/>
    <property type="match status" value="1"/>
</dbReference>
<gene>
    <name evidence="3" type="ORF">BGTH12_LOCUS4247</name>
</gene>
<dbReference type="InterPro" id="IPR019595">
    <property type="entry name" value="DUF2470"/>
</dbReference>
<comment type="caution">
    <text evidence="3">The sequence shown here is derived from an EMBL/GenBank/DDBJ whole genome shotgun (WGS) entry which is preliminary data.</text>
</comment>
<dbReference type="AlphaFoldDB" id="A0A9W4DJG7"/>
<feature type="transmembrane region" description="Helical" evidence="1">
    <location>
        <begin position="153"/>
        <end position="171"/>
    </location>
</feature>
<feature type="domain" description="DUF2470" evidence="2">
    <location>
        <begin position="10"/>
        <end position="84"/>
    </location>
</feature>
<keyword evidence="1" id="KW-0472">Membrane</keyword>
<keyword evidence="1" id="KW-1133">Transmembrane helix</keyword>
<name>A0A9W4DJG7_BLUGR</name>
<dbReference type="EMBL" id="CAJHIT010000007">
    <property type="protein sequence ID" value="CAD6502889.1"/>
    <property type="molecule type" value="Genomic_DNA"/>
</dbReference>
<feature type="transmembrane region" description="Helical" evidence="1">
    <location>
        <begin position="108"/>
        <end position="128"/>
    </location>
</feature>
<proteinExistence type="predicted"/>
<evidence type="ECO:0000259" key="2">
    <source>
        <dbReference type="Pfam" id="PF10615"/>
    </source>
</evidence>